<gene>
    <name evidence="1" type="ORF">CRP01_32280</name>
</gene>
<dbReference type="NCBIfam" id="TIGR04183">
    <property type="entry name" value="Por_Secre_tail"/>
    <property type="match status" value="1"/>
</dbReference>
<evidence type="ECO:0008006" key="3">
    <source>
        <dbReference type="Google" id="ProtNLM"/>
    </source>
</evidence>
<dbReference type="PANTHER" id="PTHR12631">
    <property type="entry name" value="ALPHA-L-IDURONIDASE"/>
    <property type="match status" value="1"/>
</dbReference>
<dbReference type="GO" id="GO:0004553">
    <property type="term" value="F:hydrolase activity, hydrolyzing O-glycosyl compounds"/>
    <property type="evidence" value="ECO:0007669"/>
    <property type="project" value="TreeGrafter"/>
</dbReference>
<protein>
    <recommendedName>
        <fullName evidence="3">T9SS type A sorting domain-containing protein</fullName>
    </recommendedName>
</protein>
<dbReference type="PANTHER" id="PTHR12631:SF11">
    <property type="entry name" value="GLYCOSIDE HYDROLASE FAMILY 5 DOMAIN-CONTAINING PROTEIN"/>
    <property type="match status" value="1"/>
</dbReference>
<dbReference type="Proteomes" id="UP000223913">
    <property type="component" value="Unassembled WGS sequence"/>
</dbReference>
<name>A0A2D0N1Q4_FLAN2</name>
<evidence type="ECO:0000313" key="2">
    <source>
        <dbReference type="Proteomes" id="UP000223913"/>
    </source>
</evidence>
<dbReference type="EMBL" id="PDUD01000040">
    <property type="protein sequence ID" value="PHN02461.1"/>
    <property type="molecule type" value="Genomic_DNA"/>
</dbReference>
<evidence type="ECO:0000313" key="1">
    <source>
        <dbReference type="EMBL" id="PHN02461.1"/>
    </source>
</evidence>
<dbReference type="AlphaFoldDB" id="A0A2D0N1Q4"/>
<dbReference type="SUPFAM" id="SSF51445">
    <property type="entry name" value="(Trans)glycosidases"/>
    <property type="match status" value="1"/>
</dbReference>
<proteinExistence type="predicted"/>
<organism evidence="1 2">
    <name type="scientific">Flavilitoribacter nigricans (strain ATCC 23147 / DSM 23189 / NBRC 102662 / NCIMB 1420 / SS-2)</name>
    <name type="common">Lewinella nigricans</name>
    <dbReference type="NCBI Taxonomy" id="1122177"/>
    <lineage>
        <taxon>Bacteria</taxon>
        <taxon>Pseudomonadati</taxon>
        <taxon>Bacteroidota</taxon>
        <taxon>Saprospiria</taxon>
        <taxon>Saprospirales</taxon>
        <taxon>Lewinellaceae</taxon>
        <taxon>Flavilitoribacter</taxon>
    </lineage>
</organism>
<keyword evidence="2" id="KW-1185">Reference proteome</keyword>
<dbReference type="RefSeq" id="WP_099154207.1">
    <property type="nucleotide sequence ID" value="NZ_PDUD01000040.1"/>
</dbReference>
<dbReference type="InterPro" id="IPR017853">
    <property type="entry name" value="GH"/>
</dbReference>
<dbReference type="InterPro" id="IPR026444">
    <property type="entry name" value="Secre_tail"/>
</dbReference>
<comment type="caution">
    <text evidence="1">The sequence shown here is derived from an EMBL/GenBank/DDBJ whole genome shotgun (WGS) entry which is preliminary data.</text>
</comment>
<dbReference type="Gene3D" id="3.20.20.80">
    <property type="entry name" value="Glycosidases"/>
    <property type="match status" value="1"/>
</dbReference>
<accession>A0A2D0N1Q4</accession>
<dbReference type="InterPro" id="IPR051923">
    <property type="entry name" value="Glycosyl_Hydrolase_39"/>
</dbReference>
<sequence>MTGLLCAVLCFSQINFTANQEVRSYRGGFRTGVNFGYYQGWTDEQLAAISVGDPALGQPGAGINSLRLTLPDHFLEFYDYDIRKEAFEYYAHLGSDENVLFIGHPSDAHRDRTQHCPGEPSQAFRNMFSPIWDDGANGTPVNDENIYALYVYNLVKIYDKQVRFWEVMNEPDEDYSGNGWKTREYEGNWFDNVPDPCDFKLRAPIQHYVRMLRITYEVVKRFAPDDYVAVGGLGSPGFLDLILRHTDNPDGGRVSEEYPHLGGAWFDAMSYHVYPHIDGQMRQWSNDAGGFVYERNSDKAVDRVLEKKQDFAGVLDAYGYNGQKYPEKVWLITETNVPRRGFNYYGSDAFQRNYFVKTAVMGQKAGLAQVHWYQLGDHTKEEWAGSEFELMGLYGSLKHHAFNDAPAHESAIANRTLSRLTKGYAYDSRLTEALELSGKVRGAAFVREGRDPVFVLWAKTTKDESESASFRYDFPDGVLTGEVEIRPWHYSKSQAVDYADAGSVPLNGNPVYITASESITTPVHESEPNKLAFRVFPNPSRGHFRLDFSTPLEKPGELRFLDAFGREFLREAVEKGATGFQVSQPDLAGGLYFVKLEQDGGQSWSKRIMIQR</sequence>
<reference evidence="1 2" key="1">
    <citation type="submission" date="2017-10" db="EMBL/GenBank/DDBJ databases">
        <title>The draft genome sequence of Lewinella nigricans NBRC 102662.</title>
        <authorList>
            <person name="Wang K."/>
        </authorList>
    </citation>
    <scope>NUCLEOTIDE SEQUENCE [LARGE SCALE GENOMIC DNA]</scope>
    <source>
        <strain evidence="1 2">NBRC 102662</strain>
    </source>
</reference>